<keyword evidence="6 8" id="KW-0807">Transducer</keyword>
<feature type="transmembrane region" description="Helical" evidence="10">
    <location>
        <begin position="17"/>
        <end position="36"/>
    </location>
</feature>
<comment type="subcellular location">
    <subcellularLocation>
        <location evidence="1">Cell membrane</location>
        <topology evidence="1">Multi-pass membrane protein</topology>
    </subcellularLocation>
</comment>
<evidence type="ECO:0000256" key="3">
    <source>
        <dbReference type="ARBA" id="ARBA00022692"/>
    </source>
</evidence>
<evidence type="ECO:0000259" key="12">
    <source>
        <dbReference type="PROSITE" id="PS50885"/>
    </source>
</evidence>
<dbReference type="InterPro" id="IPR004089">
    <property type="entry name" value="MCPsignal_dom"/>
</dbReference>
<reference evidence="13 14" key="1">
    <citation type="submission" date="2019-03" db="EMBL/GenBank/DDBJ databases">
        <title>Genomic Encyclopedia of Type Strains, Phase IV (KMG-IV): sequencing the most valuable type-strain genomes for metagenomic binning, comparative biology and taxonomic classification.</title>
        <authorList>
            <person name="Goeker M."/>
        </authorList>
    </citation>
    <scope>NUCLEOTIDE SEQUENCE [LARGE SCALE GENOMIC DNA]</scope>
    <source>
        <strain evidence="13 14">DSM 18577</strain>
    </source>
</reference>
<feature type="domain" description="Methyl-accepting transducer" evidence="11">
    <location>
        <begin position="276"/>
        <end position="512"/>
    </location>
</feature>
<sequence length="548" mass="60552">MGYIMAKLRHVSITARMFGMILLSLLATIMIFFFSLNHLDNVLWKEKEAKLDALSDVALSIVEQHYQQAKLGLVSDTQAKEQAIAALNRLRYSGKEYFFSFNRSGVMVQHPFAKQLVGTNVLGKKDPNGVALFQVMLERTKDSPSAKVFYMWDKPNATEPSPKMSVVKRFDPWGWVIGTGIYVDDIAVEESQFVQHNLMILGGIWIPVLIILYIISQSISLPLKQTNQALRNIASGEGDLSVRLEHSGHDEVTKLTDYFNEFVAKIQGVIRSVHHSVEQNQQRSEMLARITDQTSQVTQNMQTQTQSVAAAINEMSMSSAQVAENAHQAAQSAAHANDHADEMNTVIRKSIDNVRQLSEELEGASQEAEVLQSNSAKISQILDVITTIADQTNLLALNAAIEAARAGEAGRGFAVVADEVRSLASKTQQSTQEIADITKAIHQSVSQVSSQIGQARDKSIQTSTQTSDVIQAIDTIKEIIAQISGMNEQIATATDEQNAVTTELNHNVTQINEISEENFKKNQEITSITRQLESDAEALEKQIGVFRV</sequence>
<feature type="coiled-coil region" evidence="9">
    <location>
        <begin position="347"/>
        <end position="374"/>
    </location>
</feature>
<evidence type="ECO:0000256" key="8">
    <source>
        <dbReference type="PROSITE-ProRule" id="PRU00284"/>
    </source>
</evidence>
<dbReference type="InterPro" id="IPR003660">
    <property type="entry name" value="HAMP_dom"/>
</dbReference>
<accession>A0A4R1J7B7</accession>
<dbReference type="CDD" id="cd11386">
    <property type="entry name" value="MCP_signal"/>
    <property type="match status" value="1"/>
</dbReference>
<dbReference type="InterPro" id="IPR004090">
    <property type="entry name" value="Chemotax_Me-accpt_rcpt"/>
</dbReference>
<evidence type="ECO:0000313" key="13">
    <source>
        <dbReference type="EMBL" id="TCK46335.1"/>
    </source>
</evidence>
<dbReference type="GO" id="GO:0006935">
    <property type="term" value="P:chemotaxis"/>
    <property type="evidence" value="ECO:0007669"/>
    <property type="project" value="InterPro"/>
</dbReference>
<dbReference type="SUPFAM" id="SSF58104">
    <property type="entry name" value="Methyl-accepting chemotaxis protein (MCP) signaling domain"/>
    <property type="match status" value="1"/>
</dbReference>
<evidence type="ECO:0000256" key="10">
    <source>
        <dbReference type="SAM" id="Phobius"/>
    </source>
</evidence>
<organism evidence="13 14">
    <name type="scientific">Celerinatantimonas diazotrophica</name>
    <dbReference type="NCBI Taxonomy" id="412034"/>
    <lineage>
        <taxon>Bacteria</taxon>
        <taxon>Pseudomonadati</taxon>
        <taxon>Pseudomonadota</taxon>
        <taxon>Gammaproteobacteria</taxon>
        <taxon>Celerinatantimonadaceae</taxon>
        <taxon>Celerinatantimonas</taxon>
    </lineage>
</organism>
<keyword evidence="3 10" id="KW-0812">Transmembrane</keyword>
<dbReference type="EMBL" id="SMGD01000019">
    <property type="protein sequence ID" value="TCK46335.1"/>
    <property type="molecule type" value="Genomic_DNA"/>
</dbReference>
<dbReference type="Pfam" id="PF17200">
    <property type="entry name" value="sCache_2"/>
    <property type="match status" value="1"/>
</dbReference>
<dbReference type="PRINTS" id="PR00260">
    <property type="entry name" value="CHEMTRNSDUCR"/>
</dbReference>
<evidence type="ECO:0000256" key="2">
    <source>
        <dbReference type="ARBA" id="ARBA00022475"/>
    </source>
</evidence>
<dbReference type="GO" id="GO:0005886">
    <property type="term" value="C:plasma membrane"/>
    <property type="evidence" value="ECO:0007669"/>
    <property type="project" value="UniProtKB-SubCell"/>
</dbReference>
<keyword evidence="4 10" id="KW-1133">Transmembrane helix</keyword>
<dbReference type="SMART" id="SM00283">
    <property type="entry name" value="MA"/>
    <property type="match status" value="1"/>
</dbReference>
<dbReference type="SMART" id="SM01049">
    <property type="entry name" value="Cache_2"/>
    <property type="match status" value="1"/>
</dbReference>
<dbReference type="InterPro" id="IPR033480">
    <property type="entry name" value="sCache_2"/>
</dbReference>
<dbReference type="Gene3D" id="1.10.287.950">
    <property type="entry name" value="Methyl-accepting chemotaxis protein"/>
    <property type="match status" value="1"/>
</dbReference>
<evidence type="ECO:0000256" key="4">
    <source>
        <dbReference type="ARBA" id="ARBA00022989"/>
    </source>
</evidence>
<evidence type="ECO:0000256" key="9">
    <source>
        <dbReference type="SAM" id="Coils"/>
    </source>
</evidence>
<dbReference type="PROSITE" id="PS50885">
    <property type="entry name" value="HAMP"/>
    <property type="match status" value="1"/>
</dbReference>
<evidence type="ECO:0000256" key="7">
    <source>
        <dbReference type="ARBA" id="ARBA00029447"/>
    </source>
</evidence>
<proteinExistence type="inferred from homology"/>
<evidence type="ECO:0000259" key="11">
    <source>
        <dbReference type="PROSITE" id="PS50111"/>
    </source>
</evidence>
<comment type="similarity">
    <text evidence="7">Belongs to the methyl-accepting chemotaxis (MCP) protein family.</text>
</comment>
<dbReference type="SMART" id="SM00304">
    <property type="entry name" value="HAMP"/>
    <property type="match status" value="1"/>
</dbReference>
<keyword evidence="5 10" id="KW-0472">Membrane</keyword>
<dbReference type="OrthoDB" id="2489132at2"/>
<comment type="caution">
    <text evidence="13">The sequence shown here is derived from an EMBL/GenBank/DDBJ whole genome shotgun (WGS) entry which is preliminary data.</text>
</comment>
<evidence type="ECO:0000256" key="5">
    <source>
        <dbReference type="ARBA" id="ARBA00023136"/>
    </source>
</evidence>
<feature type="domain" description="HAMP" evidence="12">
    <location>
        <begin position="217"/>
        <end position="271"/>
    </location>
</feature>
<keyword evidence="14" id="KW-1185">Reference proteome</keyword>
<evidence type="ECO:0000313" key="14">
    <source>
        <dbReference type="Proteomes" id="UP000295565"/>
    </source>
</evidence>
<keyword evidence="2" id="KW-1003">Cell membrane</keyword>
<dbReference type="CDD" id="cd06225">
    <property type="entry name" value="HAMP"/>
    <property type="match status" value="1"/>
</dbReference>
<evidence type="ECO:0000256" key="1">
    <source>
        <dbReference type="ARBA" id="ARBA00004651"/>
    </source>
</evidence>
<keyword evidence="9" id="KW-0175">Coiled coil</keyword>
<dbReference type="Gene3D" id="3.30.450.20">
    <property type="entry name" value="PAS domain"/>
    <property type="match status" value="1"/>
</dbReference>
<evidence type="ECO:0000256" key="6">
    <source>
        <dbReference type="ARBA" id="ARBA00023224"/>
    </source>
</evidence>
<dbReference type="PROSITE" id="PS50111">
    <property type="entry name" value="CHEMOTAXIS_TRANSDUC_2"/>
    <property type="match status" value="1"/>
</dbReference>
<dbReference type="FunFam" id="1.10.287.950:FF:000001">
    <property type="entry name" value="Methyl-accepting chemotaxis sensory transducer"/>
    <property type="match status" value="1"/>
</dbReference>
<dbReference type="PANTHER" id="PTHR32089">
    <property type="entry name" value="METHYL-ACCEPTING CHEMOTAXIS PROTEIN MCPB"/>
    <property type="match status" value="1"/>
</dbReference>
<dbReference type="GO" id="GO:0007165">
    <property type="term" value="P:signal transduction"/>
    <property type="evidence" value="ECO:0007669"/>
    <property type="project" value="UniProtKB-KW"/>
</dbReference>
<dbReference type="RefSeq" id="WP_131914345.1">
    <property type="nucleotide sequence ID" value="NZ_OU594967.1"/>
</dbReference>
<feature type="transmembrane region" description="Helical" evidence="10">
    <location>
        <begin position="198"/>
        <end position="216"/>
    </location>
</feature>
<gene>
    <name evidence="13" type="ORF">EV690_3611</name>
</gene>
<dbReference type="AlphaFoldDB" id="A0A4R1J7B7"/>
<dbReference type="Pfam" id="PF00672">
    <property type="entry name" value="HAMP"/>
    <property type="match status" value="1"/>
</dbReference>
<dbReference type="GO" id="GO:0004888">
    <property type="term" value="F:transmembrane signaling receptor activity"/>
    <property type="evidence" value="ECO:0007669"/>
    <property type="project" value="InterPro"/>
</dbReference>
<protein>
    <submittedName>
        <fullName evidence="13">Methyl-accepting chemotaxis sensory transducer with Cache sensor</fullName>
    </submittedName>
</protein>
<dbReference type="PANTHER" id="PTHR32089:SF119">
    <property type="entry name" value="METHYL-ACCEPTING CHEMOTAXIS PROTEIN CTPL"/>
    <property type="match status" value="1"/>
</dbReference>
<name>A0A4R1J7B7_9GAMM</name>
<dbReference type="Proteomes" id="UP000295565">
    <property type="component" value="Unassembled WGS sequence"/>
</dbReference>
<dbReference type="Pfam" id="PF00015">
    <property type="entry name" value="MCPsignal"/>
    <property type="match status" value="1"/>
</dbReference>